<dbReference type="EMBL" id="MCFF01000034">
    <property type="protein sequence ID" value="ORZ09377.1"/>
    <property type="molecule type" value="Genomic_DNA"/>
</dbReference>
<dbReference type="RefSeq" id="XP_021878830.1">
    <property type="nucleotide sequence ID" value="XM_022027996.1"/>
</dbReference>
<dbReference type="AlphaFoldDB" id="A0A1Y2GGT9"/>
<name>A0A1Y2GGT9_9FUNG</name>
<keyword evidence="2" id="KW-1185">Reference proteome</keyword>
<reference evidence="1 2" key="1">
    <citation type="submission" date="2016-07" db="EMBL/GenBank/DDBJ databases">
        <title>Pervasive Adenine N6-methylation of Active Genes in Fungi.</title>
        <authorList>
            <consortium name="DOE Joint Genome Institute"/>
            <person name="Mondo S.J."/>
            <person name="Dannebaum R.O."/>
            <person name="Kuo R.C."/>
            <person name="Labutti K."/>
            <person name="Haridas S."/>
            <person name="Kuo A."/>
            <person name="Salamov A."/>
            <person name="Ahrendt S.R."/>
            <person name="Lipzen A."/>
            <person name="Sullivan W."/>
            <person name="Andreopoulos W.B."/>
            <person name="Clum A."/>
            <person name="Lindquist E."/>
            <person name="Daum C."/>
            <person name="Ramamoorthy G.K."/>
            <person name="Gryganskyi A."/>
            <person name="Culley D."/>
            <person name="Magnuson J.K."/>
            <person name="James T.Y."/>
            <person name="O'Malley M.A."/>
            <person name="Stajich J.E."/>
            <person name="Spatafora J.W."/>
            <person name="Visel A."/>
            <person name="Grigoriev I.V."/>
        </authorList>
    </citation>
    <scope>NUCLEOTIDE SEQUENCE [LARGE SCALE GENOMIC DNA]</scope>
    <source>
        <strain evidence="1 2">NRRL 3116</strain>
    </source>
</reference>
<dbReference type="Proteomes" id="UP000193648">
    <property type="component" value="Unassembled WGS sequence"/>
</dbReference>
<comment type="caution">
    <text evidence="1">The sequence shown here is derived from an EMBL/GenBank/DDBJ whole genome shotgun (WGS) entry which is preliminary data.</text>
</comment>
<evidence type="ECO:0000313" key="1">
    <source>
        <dbReference type="EMBL" id="ORZ09377.1"/>
    </source>
</evidence>
<evidence type="ECO:0000313" key="2">
    <source>
        <dbReference type="Proteomes" id="UP000193648"/>
    </source>
</evidence>
<proteinExistence type="predicted"/>
<organism evidence="1 2">
    <name type="scientific">Lobosporangium transversale</name>
    <dbReference type="NCBI Taxonomy" id="64571"/>
    <lineage>
        <taxon>Eukaryota</taxon>
        <taxon>Fungi</taxon>
        <taxon>Fungi incertae sedis</taxon>
        <taxon>Mucoromycota</taxon>
        <taxon>Mortierellomycotina</taxon>
        <taxon>Mortierellomycetes</taxon>
        <taxon>Mortierellales</taxon>
        <taxon>Mortierellaceae</taxon>
        <taxon>Lobosporangium</taxon>
    </lineage>
</organism>
<sequence length="184" mass="20813">MTYPVPDTSVIDLGRKLSAALWRTYRPSSGFMVITNILSWNPNTWMHITIGLRTPFDIWEFISSFAILVSFQKSWILIHSRRSFSGGLTSPKIPTTSELKTLERARHACFFRLLGFADRFRFSLCTSLTRIVLVSVVVVVSEVLLEIVPEMLLKASISLEYGEPELEGLDWILAPPSSSPFSPF</sequence>
<dbReference type="GeneID" id="33569839"/>
<protein>
    <submittedName>
        <fullName evidence="1">Uncharacterized protein</fullName>
    </submittedName>
</protein>
<accession>A0A1Y2GGT9</accession>
<dbReference type="InParanoid" id="A0A1Y2GGT9"/>
<gene>
    <name evidence="1" type="ORF">BCR41DRAFT_388334</name>
</gene>